<accession>A7SFZ7</accession>
<dbReference type="InterPro" id="IPR001810">
    <property type="entry name" value="F-box_dom"/>
</dbReference>
<dbReference type="PROSITE" id="PS50181">
    <property type="entry name" value="FBOX"/>
    <property type="match status" value="1"/>
</dbReference>
<protein>
    <recommendedName>
        <fullName evidence="1">F-box domain-containing protein</fullName>
    </recommendedName>
</protein>
<dbReference type="EMBL" id="DS469648">
    <property type="protein sequence ID" value="EDO37350.1"/>
    <property type="molecule type" value="Genomic_DNA"/>
</dbReference>
<gene>
    <name evidence="2" type="ORF">NEMVEDRAFT_v1g211690</name>
</gene>
<dbReference type="InParanoid" id="A7SFZ7"/>
<dbReference type="InterPro" id="IPR032675">
    <property type="entry name" value="LRR_dom_sf"/>
</dbReference>
<dbReference type="SUPFAM" id="SSF52047">
    <property type="entry name" value="RNI-like"/>
    <property type="match status" value="1"/>
</dbReference>
<dbReference type="GO" id="GO:0031146">
    <property type="term" value="P:SCF-dependent proteasomal ubiquitin-dependent protein catabolic process"/>
    <property type="evidence" value="ECO:0000318"/>
    <property type="project" value="GO_Central"/>
</dbReference>
<dbReference type="HOGENOM" id="CLU_030060_0_0_1"/>
<dbReference type="PANTHER" id="PTHR20933">
    <property type="entry name" value="F-BOX ONLY PROTEIN 33"/>
    <property type="match status" value="1"/>
</dbReference>
<dbReference type="PANTHER" id="PTHR20933:SF4">
    <property type="entry name" value="F-BOX INVOLVED IN POLYQ PATHOGENESIS, ISOFORM A"/>
    <property type="match status" value="1"/>
</dbReference>
<dbReference type="eggNOG" id="KOG1947">
    <property type="taxonomic scope" value="Eukaryota"/>
</dbReference>
<dbReference type="STRING" id="45351.A7SFZ7"/>
<reference evidence="2 3" key="1">
    <citation type="journal article" date="2007" name="Science">
        <title>Sea anemone genome reveals ancestral eumetazoan gene repertoire and genomic organization.</title>
        <authorList>
            <person name="Putnam N.H."/>
            <person name="Srivastava M."/>
            <person name="Hellsten U."/>
            <person name="Dirks B."/>
            <person name="Chapman J."/>
            <person name="Salamov A."/>
            <person name="Terry A."/>
            <person name="Shapiro H."/>
            <person name="Lindquist E."/>
            <person name="Kapitonov V.V."/>
            <person name="Jurka J."/>
            <person name="Genikhovich G."/>
            <person name="Grigoriev I.V."/>
            <person name="Lucas S.M."/>
            <person name="Steele R.E."/>
            <person name="Finnerty J.R."/>
            <person name="Technau U."/>
            <person name="Martindale M.Q."/>
            <person name="Rokhsar D.S."/>
        </authorList>
    </citation>
    <scope>NUCLEOTIDE SEQUENCE [LARGE SCALE GENOMIC DNA]</scope>
    <source>
        <strain evidence="3">CH2 X CH6</strain>
    </source>
</reference>
<name>A7SFZ7_NEMVE</name>
<dbReference type="Proteomes" id="UP000001593">
    <property type="component" value="Unassembled WGS sequence"/>
</dbReference>
<evidence type="ECO:0000313" key="2">
    <source>
        <dbReference type="EMBL" id="EDO37350.1"/>
    </source>
</evidence>
<evidence type="ECO:0000313" key="3">
    <source>
        <dbReference type="Proteomes" id="UP000001593"/>
    </source>
</evidence>
<dbReference type="PhylomeDB" id="A7SFZ7"/>
<dbReference type="SMART" id="SM00367">
    <property type="entry name" value="LRR_CC"/>
    <property type="match status" value="3"/>
</dbReference>
<organism evidence="2 3">
    <name type="scientific">Nematostella vectensis</name>
    <name type="common">Starlet sea anemone</name>
    <dbReference type="NCBI Taxonomy" id="45351"/>
    <lineage>
        <taxon>Eukaryota</taxon>
        <taxon>Metazoa</taxon>
        <taxon>Cnidaria</taxon>
        <taxon>Anthozoa</taxon>
        <taxon>Hexacorallia</taxon>
        <taxon>Actiniaria</taxon>
        <taxon>Edwardsiidae</taxon>
        <taxon>Nematostella</taxon>
    </lineage>
</organism>
<evidence type="ECO:0000259" key="1">
    <source>
        <dbReference type="PROSITE" id="PS50181"/>
    </source>
</evidence>
<proteinExistence type="predicted"/>
<sequence length="512" mass="58579">MSSIKKKKNEVEIISNDSKKQEKPSIERLPDSVLLQVFSFLCQRSLCKLALVCKRWRDIAFDGSLWRDVSLGGLRHYYIRSLIGKPLGRQLKILSLWTCTVSPENITALSKHCQQLEEFYLRRNTIKMQKMRSLRRPRFPRLLILDARDLQENAGFVMKMIRYTPSIEKLALDSSMDGYFDSSVFENTPHLQALDCSRCLAVADKDLGVVAMSCPKLEYLTLVRCYGISGTSLPSIIRSCVRLKSLSLAYTSVTNEAFQSCNFQHSELRELDLSHCPGVSSTGVLSVVTKLKDMTYLNVNGCSYGFGVDRQILRALTCYTSLQVLDLDALDTTQGADDDLVAITERCARLEVLRINKGIATVNGLKQCLKNLTHLKRFGIVNFRRDYLDRGMEVEHVLNALARCCCKLEVLELGDFRDRENRRKIKAFTRLMRKCRALNKIAIFTDNRDMFVMAAEGRIRAKRENIRLIQPTMMCPTPRVVTPLPTGCFDRVVYGDRFCIDHDDPWKARLYF</sequence>
<dbReference type="AlphaFoldDB" id="A7SFZ7"/>
<dbReference type="InterPro" id="IPR006553">
    <property type="entry name" value="Leu-rich_rpt_Cys-con_subtyp"/>
</dbReference>
<dbReference type="FunFam" id="1.20.1280.50:FF:000018">
    <property type="entry name" value="F-box/LRR-repeat protein 7 isoform X2"/>
    <property type="match status" value="1"/>
</dbReference>
<dbReference type="KEGG" id="nve:5508859"/>
<feature type="domain" description="F-box" evidence="1">
    <location>
        <begin position="23"/>
        <end position="69"/>
    </location>
</feature>
<keyword evidence="3" id="KW-1185">Reference proteome</keyword>
<dbReference type="OrthoDB" id="3219396at2759"/>
<dbReference type="OMA" id="LARCCCK"/>
<dbReference type="Gene3D" id="3.80.10.10">
    <property type="entry name" value="Ribonuclease Inhibitor"/>
    <property type="match status" value="3"/>
</dbReference>
<dbReference type="Pfam" id="PF12937">
    <property type="entry name" value="F-box-like"/>
    <property type="match status" value="1"/>
</dbReference>
<dbReference type="SMART" id="SM00256">
    <property type="entry name" value="FBOX"/>
    <property type="match status" value="1"/>
</dbReference>
<dbReference type="GO" id="GO:0019005">
    <property type="term" value="C:SCF ubiquitin ligase complex"/>
    <property type="evidence" value="ECO:0000318"/>
    <property type="project" value="GO_Central"/>
</dbReference>